<dbReference type="Proteomes" id="UP000480312">
    <property type="component" value="Unassembled WGS sequence"/>
</dbReference>
<comment type="caution">
    <text evidence="1">The sequence shown here is derived from an EMBL/GenBank/DDBJ whole genome shotgun (WGS) entry which is preliminary data.</text>
</comment>
<evidence type="ECO:0000313" key="2">
    <source>
        <dbReference type="Proteomes" id="UP000480312"/>
    </source>
</evidence>
<dbReference type="AlphaFoldDB" id="A0A7C9JTJ7"/>
<gene>
    <name evidence="1" type="ORF">GPL32_12185</name>
</gene>
<name>A0A7C9JTJ7_9GAMM</name>
<dbReference type="RefSeq" id="WP_162219124.1">
    <property type="nucleotide sequence ID" value="NZ_JAAEHK010000016.1"/>
</dbReference>
<evidence type="ECO:0000313" key="1">
    <source>
        <dbReference type="EMBL" id="NDL71260.1"/>
    </source>
</evidence>
<sequence length="50" mass="5364">MTDPLAAEADQGVFAKLTAWTQLRDTGNQLGYFELDRLAACHGGIGDHGM</sequence>
<protein>
    <submittedName>
        <fullName evidence="1">Uncharacterized protein</fullName>
    </submittedName>
</protein>
<organism evidence="1 2">
    <name type="scientific">Vreelandella alkaliphila</name>
    <dbReference type="NCBI Taxonomy" id="272774"/>
    <lineage>
        <taxon>Bacteria</taxon>
        <taxon>Pseudomonadati</taxon>
        <taxon>Pseudomonadota</taxon>
        <taxon>Gammaproteobacteria</taxon>
        <taxon>Oceanospirillales</taxon>
        <taxon>Halomonadaceae</taxon>
        <taxon>Vreelandella</taxon>
    </lineage>
</organism>
<dbReference type="EMBL" id="JAAEHK010000016">
    <property type="protein sequence ID" value="NDL71260.1"/>
    <property type="molecule type" value="Genomic_DNA"/>
</dbReference>
<accession>A0A7C9JTJ7</accession>
<reference evidence="1 2" key="1">
    <citation type="submission" date="2020-01" db="EMBL/GenBank/DDBJ databases">
        <title>Whole genome sequencing of Halomonas alkaliphila strain LS44.</title>
        <authorList>
            <person name="Kumar S."/>
            <person name="Paul D."/>
            <person name="Shouche Y."/>
            <person name="Suryavanshi M.V."/>
        </authorList>
    </citation>
    <scope>NUCLEOTIDE SEQUENCE [LARGE SCALE GENOMIC DNA]</scope>
    <source>
        <strain evidence="1 2">LS44</strain>
    </source>
</reference>
<proteinExistence type="predicted"/>